<proteinExistence type="predicted"/>
<dbReference type="AlphaFoldDB" id="X1SPU6"/>
<dbReference type="EMBL" id="BARW01024715">
    <property type="protein sequence ID" value="GAI95077.1"/>
    <property type="molecule type" value="Genomic_DNA"/>
</dbReference>
<protein>
    <submittedName>
        <fullName evidence="1">Uncharacterized protein</fullName>
    </submittedName>
</protein>
<comment type="caution">
    <text evidence="1">The sequence shown here is derived from an EMBL/GenBank/DDBJ whole genome shotgun (WGS) entry which is preliminary data.</text>
</comment>
<feature type="non-terminal residue" evidence="1">
    <location>
        <position position="1"/>
    </location>
</feature>
<name>X1SPU6_9ZZZZ</name>
<reference evidence="1" key="1">
    <citation type="journal article" date="2014" name="Front. Microbiol.">
        <title>High frequency of phylogenetically diverse reductive dehalogenase-homologous genes in deep subseafloor sedimentary metagenomes.</title>
        <authorList>
            <person name="Kawai M."/>
            <person name="Futagami T."/>
            <person name="Toyoda A."/>
            <person name="Takaki Y."/>
            <person name="Nishi S."/>
            <person name="Hori S."/>
            <person name="Arai W."/>
            <person name="Tsubouchi T."/>
            <person name="Morono Y."/>
            <person name="Uchiyama I."/>
            <person name="Ito T."/>
            <person name="Fujiyama A."/>
            <person name="Inagaki F."/>
            <person name="Takami H."/>
        </authorList>
    </citation>
    <scope>NUCLEOTIDE SEQUENCE</scope>
    <source>
        <strain evidence="1">Expedition CK06-06</strain>
    </source>
</reference>
<organism evidence="1">
    <name type="scientific">marine sediment metagenome</name>
    <dbReference type="NCBI Taxonomy" id="412755"/>
    <lineage>
        <taxon>unclassified sequences</taxon>
        <taxon>metagenomes</taxon>
        <taxon>ecological metagenomes</taxon>
    </lineage>
</organism>
<gene>
    <name evidence="1" type="ORF">S12H4_40690</name>
</gene>
<sequence>NLKKEIPVDLSYFRTIDLFAERVLFLYRLSGG</sequence>
<accession>X1SPU6</accession>
<evidence type="ECO:0000313" key="1">
    <source>
        <dbReference type="EMBL" id="GAI95077.1"/>
    </source>
</evidence>